<protein>
    <submittedName>
        <fullName evidence="3">Uncharacterized protein</fullName>
    </submittedName>
</protein>
<dbReference type="OrthoDB" id="1901244at2759"/>
<reference evidence="3" key="1">
    <citation type="journal article" date="2016" name="Nat. Genet.">
        <title>A high-quality carrot genome assembly provides new insights into carotenoid accumulation and asterid genome evolution.</title>
        <authorList>
            <person name="Iorizzo M."/>
            <person name="Ellison S."/>
            <person name="Senalik D."/>
            <person name="Zeng P."/>
            <person name="Satapoomin P."/>
            <person name="Huang J."/>
            <person name="Bowman M."/>
            <person name="Iovene M."/>
            <person name="Sanseverino W."/>
            <person name="Cavagnaro P."/>
            <person name="Yildiz M."/>
            <person name="Macko-Podgorni A."/>
            <person name="Moranska E."/>
            <person name="Grzebelus E."/>
            <person name="Grzebelus D."/>
            <person name="Ashrafi H."/>
            <person name="Zheng Z."/>
            <person name="Cheng S."/>
            <person name="Spooner D."/>
            <person name="Van Deynze A."/>
            <person name="Simon P."/>
        </authorList>
    </citation>
    <scope>NUCLEOTIDE SEQUENCE [LARGE SCALE GENOMIC DNA]</scope>
    <source>
        <tissue evidence="3">Leaf</tissue>
    </source>
</reference>
<dbReference type="STRING" id="79200.A0A161WTD6"/>
<proteinExistence type="inferred from homology"/>
<dbReference type="Gramene" id="KZN01925">
    <property type="protein sequence ID" value="KZN01925"/>
    <property type="gene ID" value="DCAR_010679"/>
</dbReference>
<evidence type="ECO:0000313" key="4">
    <source>
        <dbReference type="EMBL" id="WOG92865.1"/>
    </source>
</evidence>
<dbReference type="PANTHER" id="PTHR31360">
    <property type="match status" value="1"/>
</dbReference>
<dbReference type="InterPro" id="IPR010686">
    <property type="entry name" value="OBAP-like"/>
</dbReference>
<dbReference type="KEGG" id="dcr:108213404"/>
<evidence type="ECO:0000313" key="5">
    <source>
        <dbReference type="Proteomes" id="UP000077755"/>
    </source>
</evidence>
<dbReference type="PANTHER" id="PTHR31360:SF13">
    <property type="entry name" value="DUF1264 DOMAIN-CONTAINING PROTEIN"/>
    <property type="match status" value="1"/>
</dbReference>
<sequence length="245" mass="27579">MASSDKTPDPMPGGDGSMPPGKATTVTQSVLDKGAQMMQTLNPIKQMSQHVCSFACYSHDMSRQIETHYYVTRLNNDFLQCAVYDSDQPNARLIGVEYIISGRILETLLPEEQKLWHSHAHEITSGLWANPRVPEMVNSGELQDLVNTYGKFWCTWQTDRGDRLPLGAPALMMSPQEAELGIIKIDLVKKRDDKYKISTDDLKKSRANLVLPESMNRMADYWKHAGKGFAIDVEETQMKTTAPFP</sequence>
<evidence type="ECO:0000313" key="3">
    <source>
        <dbReference type="EMBL" id="KZN01925.1"/>
    </source>
</evidence>
<organism evidence="3">
    <name type="scientific">Daucus carota subsp. sativus</name>
    <name type="common">Carrot</name>
    <dbReference type="NCBI Taxonomy" id="79200"/>
    <lineage>
        <taxon>Eukaryota</taxon>
        <taxon>Viridiplantae</taxon>
        <taxon>Streptophyta</taxon>
        <taxon>Embryophyta</taxon>
        <taxon>Tracheophyta</taxon>
        <taxon>Spermatophyta</taxon>
        <taxon>Magnoliopsida</taxon>
        <taxon>eudicotyledons</taxon>
        <taxon>Gunneridae</taxon>
        <taxon>Pentapetalae</taxon>
        <taxon>asterids</taxon>
        <taxon>campanulids</taxon>
        <taxon>Apiales</taxon>
        <taxon>Apiaceae</taxon>
        <taxon>Apioideae</taxon>
        <taxon>Scandiceae</taxon>
        <taxon>Daucinae</taxon>
        <taxon>Daucus</taxon>
        <taxon>Daucus sect. Daucus</taxon>
    </lineage>
</organism>
<keyword evidence="5" id="KW-1185">Reference proteome</keyword>
<dbReference type="EMBL" id="CP093345">
    <property type="protein sequence ID" value="WOG92865.1"/>
    <property type="molecule type" value="Genomic_DNA"/>
</dbReference>
<dbReference type="Pfam" id="PF06884">
    <property type="entry name" value="DUF1264"/>
    <property type="match status" value="1"/>
</dbReference>
<dbReference type="EMBL" id="LNRQ01000003">
    <property type="protein sequence ID" value="KZN01925.1"/>
    <property type="molecule type" value="Genomic_DNA"/>
</dbReference>
<evidence type="ECO:0000256" key="1">
    <source>
        <dbReference type="ARBA" id="ARBA00009740"/>
    </source>
</evidence>
<dbReference type="AlphaFoldDB" id="A0A161WTD6"/>
<gene>
    <name evidence="3" type="ORF">DCAR_010679</name>
    <name evidence="4" type="ORF">DCAR_0312142</name>
</gene>
<name>A0A161WTD6_DAUCS</name>
<evidence type="ECO:0000256" key="2">
    <source>
        <dbReference type="SAM" id="MobiDB-lite"/>
    </source>
</evidence>
<reference evidence="4" key="2">
    <citation type="submission" date="2022-03" db="EMBL/GenBank/DDBJ databases">
        <title>Draft title - Genomic analysis of global carrot germplasm unveils the trajectory of domestication and the origin of high carotenoid orange carrot.</title>
        <authorList>
            <person name="Iorizzo M."/>
            <person name="Ellison S."/>
            <person name="Senalik D."/>
            <person name="Macko-Podgorni A."/>
            <person name="Grzebelus D."/>
            <person name="Bostan H."/>
            <person name="Rolling W."/>
            <person name="Curaba J."/>
            <person name="Simon P."/>
        </authorList>
    </citation>
    <scope>NUCLEOTIDE SEQUENCE</scope>
    <source>
        <tissue evidence="4">Leaf</tissue>
    </source>
</reference>
<feature type="region of interest" description="Disordered" evidence="2">
    <location>
        <begin position="1"/>
        <end position="25"/>
    </location>
</feature>
<comment type="similarity">
    <text evidence="1">Belongs to the OBAP family.</text>
</comment>
<dbReference type="Proteomes" id="UP000077755">
    <property type="component" value="Chromosome 3"/>
</dbReference>
<dbReference type="OMA" id="DKGTAMF"/>
<accession>A0A161WTD6</accession>